<feature type="compositionally biased region" description="Polar residues" evidence="1">
    <location>
        <begin position="68"/>
        <end position="81"/>
    </location>
</feature>
<dbReference type="OrthoDB" id="6774481at2759"/>
<evidence type="ECO:0000313" key="4">
    <source>
        <dbReference type="Proteomes" id="UP000801492"/>
    </source>
</evidence>
<dbReference type="EMBL" id="VTPC01006456">
    <property type="protein sequence ID" value="KAF2894901.1"/>
    <property type="molecule type" value="Genomic_DNA"/>
</dbReference>
<feature type="chain" id="PRO_5035466127" evidence="2">
    <location>
        <begin position="22"/>
        <end position="219"/>
    </location>
</feature>
<sequence>MSETYTLFILIIAVFSVDVEQENCVEPDNACKNQEFTEANAYENEPNQLNEMTAENLNHDCQDKNVLNRPNNAGDSGSDTLENNSEYSPSSCSCSDAGSSDEEQIEFLRKRNNEENIGKERSQVNNKRYEKGRQQIRDYFKLLPKVESHYCRQSTSKQYLEPIWRTKSRGCIQRNESFNLYALERPMRPLYWLPDRKYITKSVLAAPTKKEGSQATERT</sequence>
<protein>
    <submittedName>
        <fullName evidence="3">Uncharacterized protein</fullName>
    </submittedName>
</protein>
<accession>A0A8K0GDD9</accession>
<feature type="region of interest" description="Disordered" evidence="1">
    <location>
        <begin position="62"/>
        <end position="98"/>
    </location>
</feature>
<comment type="caution">
    <text evidence="3">The sequence shown here is derived from an EMBL/GenBank/DDBJ whole genome shotgun (WGS) entry which is preliminary data.</text>
</comment>
<evidence type="ECO:0000256" key="1">
    <source>
        <dbReference type="SAM" id="MobiDB-lite"/>
    </source>
</evidence>
<organism evidence="3 4">
    <name type="scientific">Ignelater luminosus</name>
    <name type="common">Cucubano</name>
    <name type="synonym">Pyrophorus luminosus</name>
    <dbReference type="NCBI Taxonomy" id="2038154"/>
    <lineage>
        <taxon>Eukaryota</taxon>
        <taxon>Metazoa</taxon>
        <taxon>Ecdysozoa</taxon>
        <taxon>Arthropoda</taxon>
        <taxon>Hexapoda</taxon>
        <taxon>Insecta</taxon>
        <taxon>Pterygota</taxon>
        <taxon>Neoptera</taxon>
        <taxon>Endopterygota</taxon>
        <taxon>Coleoptera</taxon>
        <taxon>Polyphaga</taxon>
        <taxon>Elateriformia</taxon>
        <taxon>Elateroidea</taxon>
        <taxon>Elateridae</taxon>
        <taxon>Agrypninae</taxon>
        <taxon>Pyrophorini</taxon>
        <taxon>Ignelater</taxon>
    </lineage>
</organism>
<feature type="signal peptide" evidence="2">
    <location>
        <begin position="1"/>
        <end position="21"/>
    </location>
</feature>
<dbReference type="Proteomes" id="UP000801492">
    <property type="component" value="Unassembled WGS sequence"/>
</dbReference>
<dbReference type="AlphaFoldDB" id="A0A8K0GDD9"/>
<proteinExistence type="predicted"/>
<reference evidence="3" key="1">
    <citation type="submission" date="2019-08" db="EMBL/GenBank/DDBJ databases">
        <title>The genome of the North American firefly Photinus pyralis.</title>
        <authorList>
            <consortium name="Photinus pyralis genome working group"/>
            <person name="Fallon T.R."/>
            <person name="Sander Lower S.E."/>
            <person name="Weng J.-K."/>
        </authorList>
    </citation>
    <scope>NUCLEOTIDE SEQUENCE</scope>
    <source>
        <strain evidence="3">TRF0915ILg1</strain>
        <tissue evidence="3">Whole body</tissue>
    </source>
</reference>
<feature type="compositionally biased region" description="Low complexity" evidence="1">
    <location>
        <begin position="82"/>
        <end position="98"/>
    </location>
</feature>
<evidence type="ECO:0000313" key="3">
    <source>
        <dbReference type="EMBL" id="KAF2894901.1"/>
    </source>
</evidence>
<name>A0A8K0GDD9_IGNLU</name>
<gene>
    <name evidence="3" type="ORF">ILUMI_11273</name>
</gene>
<feature type="region of interest" description="Disordered" evidence="1">
    <location>
        <begin position="110"/>
        <end position="130"/>
    </location>
</feature>
<keyword evidence="2" id="KW-0732">Signal</keyword>
<keyword evidence="4" id="KW-1185">Reference proteome</keyword>
<evidence type="ECO:0000256" key="2">
    <source>
        <dbReference type="SAM" id="SignalP"/>
    </source>
</evidence>